<dbReference type="RefSeq" id="WP_036787186.1">
    <property type="nucleotide sequence ID" value="NZ_AVBG01000019.1"/>
</dbReference>
<feature type="transmembrane region" description="Helical" evidence="1">
    <location>
        <begin position="6"/>
        <end position="27"/>
    </location>
</feature>
<name>A0A0A2UT53_9BACI</name>
<feature type="transmembrane region" description="Helical" evidence="1">
    <location>
        <begin position="39"/>
        <end position="62"/>
    </location>
</feature>
<dbReference type="eggNOG" id="ENOG5032RAH">
    <property type="taxonomic scope" value="Bacteria"/>
</dbReference>
<sequence length="199" mass="23730">MSLDTQFLTMVIMFSSGVYLGIVMDTFKRFEPLWKSNLIMRYSFEILFWILQGLVLFYFLFLANQGELRLYIVLAVVCGYAAYQALFRETYKKVLERLIKIISGLIRFITRVVAVFIVRPIRFIIITIMKLILLLWTTLLAIILFLFKILLYPFQLIGRITWKLMPKNVKKYLLDVAGFYSKMKNIILKWWGIIQQKRR</sequence>
<feature type="transmembrane region" description="Helical" evidence="1">
    <location>
        <begin position="68"/>
        <end position="86"/>
    </location>
</feature>
<accession>A0A0A2UT53</accession>
<dbReference type="EMBL" id="AVBG01000019">
    <property type="protein sequence ID" value="KGP89903.1"/>
    <property type="molecule type" value="Genomic_DNA"/>
</dbReference>
<keyword evidence="1" id="KW-0812">Transmembrane</keyword>
<dbReference type="Pfam" id="PF09578">
    <property type="entry name" value="Spore_YabQ"/>
    <property type="match status" value="1"/>
</dbReference>
<feature type="transmembrane region" description="Helical" evidence="1">
    <location>
        <begin position="123"/>
        <end position="147"/>
    </location>
</feature>
<evidence type="ECO:0000313" key="3">
    <source>
        <dbReference type="Proteomes" id="UP000030153"/>
    </source>
</evidence>
<feature type="transmembrane region" description="Helical" evidence="1">
    <location>
        <begin position="98"/>
        <end position="117"/>
    </location>
</feature>
<protein>
    <recommendedName>
        <fullName evidence="4">Spore cortex biosynthesis protein YabQ</fullName>
    </recommendedName>
</protein>
<dbReference type="STRING" id="1385513.N780_09710"/>
<dbReference type="InterPro" id="IPR019074">
    <property type="entry name" value="YabQ"/>
</dbReference>
<dbReference type="NCBIfam" id="TIGR02893">
    <property type="entry name" value="spore_yabQ"/>
    <property type="match status" value="1"/>
</dbReference>
<evidence type="ECO:0008006" key="4">
    <source>
        <dbReference type="Google" id="ProtNLM"/>
    </source>
</evidence>
<reference evidence="2 3" key="1">
    <citation type="submission" date="2013-08" db="EMBL/GenBank/DDBJ databases">
        <title>Genome of Pontibacillus chungwhensis.</title>
        <authorList>
            <person name="Wang Q."/>
            <person name="Wang G."/>
        </authorList>
    </citation>
    <scope>NUCLEOTIDE SEQUENCE [LARGE SCALE GENOMIC DNA]</scope>
    <source>
        <strain evidence="2 3">BH030062</strain>
    </source>
</reference>
<keyword evidence="1" id="KW-0472">Membrane</keyword>
<gene>
    <name evidence="2" type="ORF">N780_09710</name>
</gene>
<comment type="caution">
    <text evidence="2">The sequence shown here is derived from an EMBL/GenBank/DDBJ whole genome shotgun (WGS) entry which is preliminary data.</text>
</comment>
<dbReference type="OrthoDB" id="1653819at2"/>
<organism evidence="2 3">
    <name type="scientific">Pontibacillus chungwhensis BH030062</name>
    <dbReference type="NCBI Taxonomy" id="1385513"/>
    <lineage>
        <taxon>Bacteria</taxon>
        <taxon>Bacillati</taxon>
        <taxon>Bacillota</taxon>
        <taxon>Bacilli</taxon>
        <taxon>Bacillales</taxon>
        <taxon>Bacillaceae</taxon>
        <taxon>Pontibacillus</taxon>
    </lineage>
</organism>
<evidence type="ECO:0000256" key="1">
    <source>
        <dbReference type="SAM" id="Phobius"/>
    </source>
</evidence>
<dbReference type="AlphaFoldDB" id="A0A0A2UT53"/>
<keyword evidence="3" id="KW-1185">Reference proteome</keyword>
<keyword evidence="1" id="KW-1133">Transmembrane helix</keyword>
<proteinExistence type="predicted"/>
<evidence type="ECO:0000313" key="2">
    <source>
        <dbReference type="EMBL" id="KGP89903.1"/>
    </source>
</evidence>
<dbReference type="Proteomes" id="UP000030153">
    <property type="component" value="Unassembled WGS sequence"/>
</dbReference>